<dbReference type="RefSeq" id="WP_064935101.1">
    <property type="nucleotide sequence ID" value="NZ_LZSO01000035.1"/>
</dbReference>
<evidence type="ECO:0000313" key="4">
    <source>
        <dbReference type="Proteomes" id="UP000093902"/>
    </source>
</evidence>
<feature type="domain" description="Luciferase-like" evidence="2">
    <location>
        <begin position="20"/>
        <end position="321"/>
    </location>
</feature>
<dbReference type="AlphaFoldDB" id="A0A1A0QW01"/>
<sequence>MRIGTVLDFGRPMSVVGDEIAAWEQAGLSSVTLGEAYSFDAATQLAYLAARTTSIELATGVLPLDTRTPTLIATTAAGLDYVSAGRARLGLGPSGPQVVEGFHGIPFADIVGKTRETIEICRSVWRRETLKHDGEHYQIPLDPSRGTGLGKPLKLINRPVRDRIPVSIASLGPRMVELTAEVADGWEPIFFYPEKLHEVWGPALAKGSAKRPADLGPLEIIARAPLAITDDDPTPWINAAKPQLALYIGGMGSREQNFYNRLVAAYGFVEEAAVIQDHFLAGRIAEATAAVPEQLVRATALIGDSEHIRQRLTVLRDAGVTLVNVTPMATDPTERLDAVKTIVALSKELS</sequence>
<dbReference type="Proteomes" id="UP000093902">
    <property type="component" value="Unassembled WGS sequence"/>
</dbReference>
<dbReference type="InterPro" id="IPR019951">
    <property type="entry name" value="F420_OxRdatse_Rv3520c_pred"/>
</dbReference>
<evidence type="ECO:0000256" key="1">
    <source>
        <dbReference type="ARBA" id="ARBA00023002"/>
    </source>
</evidence>
<dbReference type="EMBL" id="LZSO01000035">
    <property type="protein sequence ID" value="OBB26098.1"/>
    <property type="molecule type" value="Genomic_DNA"/>
</dbReference>
<organism evidence="3 4">
    <name type="scientific">Mycolicibacterium peregrinum</name>
    <name type="common">Mycobacterium peregrinum</name>
    <dbReference type="NCBI Taxonomy" id="43304"/>
    <lineage>
        <taxon>Bacteria</taxon>
        <taxon>Bacillati</taxon>
        <taxon>Actinomycetota</taxon>
        <taxon>Actinomycetes</taxon>
        <taxon>Mycobacteriales</taxon>
        <taxon>Mycobacteriaceae</taxon>
        <taxon>Mycolicibacterium</taxon>
    </lineage>
</organism>
<accession>A0A1A0QW01</accession>
<dbReference type="PANTHER" id="PTHR43244:SF1">
    <property type="entry name" value="5,10-METHYLENETETRAHYDROMETHANOPTERIN REDUCTASE"/>
    <property type="match status" value="1"/>
</dbReference>
<gene>
    <name evidence="3" type="ORF">A5792_27455</name>
</gene>
<dbReference type="InterPro" id="IPR036661">
    <property type="entry name" value="Luciferase-like_sf"/>
</dbReference>
<dbReference type="Gene3D" id="3.20.20.30">
    <property type="entry name" value="Luciferase-like domain"/>
    <property type="match status" value="1"/>
</dbReference>
<dbReference type="InterPro" id="IPR050564">
    <property type="entry name" value="F420-G6PD/mer"/>
</dbReference>
<keyword evidence="1" id="KW-0560">Oxidoreductase</keyword>
<evidence type="ECO:0000259" key="2">
    <source>
        <dbReference type="Pfam" id="PF00296"/>
    </source>
</evidence>
<comment type="caution">
    <text evidence="3">The sequence shown here is derived from an EMBL/GenBank/DDBJ whole genome shotgun (WGS) entry which is preliminary data.</text>
</comment>
<dbReference type="GO" id="GO:0016705">
    <property type="term" value="F:oxidoreductase activity, acting on paired donors, with incorporation or reduction of molecular oxygen"/>
    <property type="evidence" value="ECO:0007669"/>
    <property type="project" value="InterPro"/>
</dbReference>
<dbReference type="OrthoDB" id="5241778at2"/>
<dbReference type="Pfam" id="PF00296">
    <property type="entry name" value="Bac_luciferase"/>
    <property type="match status" value="1"/>
</dbReference>
<dbReference type="CDD" id="cd01097">
    <property type="entry name" value="Tetrahydromethanopterin_reductase"/>
    <property type="match status" value="1"/>
</dbReference>
<dbReference type="SUPFAM" id="SSF51679">
    <property type="entry name" value="Bacterial luciferase-like"/>
    <property type="match status" value="1"/>
</dbReference>
<evidence type="ECO:0000313" key="3">
    <source>
        <dbReference type="EMBL" id="OBB26098.1"/>
    </source>
</evidence>
<name>A0A1A0QW01_MYCPR</name>
<dbReference type="InterPro" id="IPR011251">
    <property type="entry name" value="Luciferase-like_dom"/>
</dbReference>
<reference evidence="4" key="1">
    <citation type="submission" date="2016-06" db="EMBL/GenBank/DDBJ databases">
        <authorList>
            <person name="Sutton G."/>
            <person name="Brinkac L."/>
            <person name="Sanka R."/>
            <person name="Adams M."/>
            <person name="Lau E."/>
            <person name="Mehaffy C."/>
            <person name="Tameris M."/>
            <person name="Hatherill M."/>
            <person name="Hanekom W."/>
            <person name="Mahomed H."/>
            <person name="Mcshane H."/>
        </authorList>
    </citation>
    <scope>NUCLEOTIDE SEQUENCE [LARGE SCALE GENOMIC DNA]</scope>
    <source>
        <strain evidence="4">852002-51209_SCH5440388</strain>
    </source>
</reference>
<dbReference type="NCBIfam" id="TIGR03559">
    <property type="entry name" value="F420_Rv3520c"/>
    <property type="match status" value="1"/>
</dbReference>
<proteinExistence type="predicted"/>
<protein>
    <submittedName>
        <fullName evidence="3">LLM class F420-dependent oxidoreductase</fullName>
    </submittedName>
</protein>
<dbReference type="PANTHER" id="PTHR43244">
    <property type="match status" value="1"/>
</dbReference>